<dbReference type="Proteomes" id="UP001149607">
    <property type="component" value="Chromosome"/>
</dbReference>
<evidence type="ECO:0000313" key="2">
    <source>
        <dbReference type="EMBL" id="WWY02780.1"/>
    </source>
</evidence>
<gene>
    <name evidence="1" type="ORF">ORY91_001030</name>
    <name evidence="2" type="ORF">V9W64_08770</name>
</gene>
<accession>A0A9X4IAQ7</accession>
<proteinExistence type="predicted"/>
<protein>
    <submittedName>
        <fullName evidence="1">Uncharacterized protein</fullName>
    </submittedName>
</protein>
<organism evidence="1">
    <name type="scientific">Neisseria leonii</name>
    <dbReference type="NCBI Taxonomy" id="2995413"/>
    <lineage>
        <taxon>Bacteria</taxon>
        <taxon>Pseudomonadati</taxon>
        <taxon>Pseudomonadota</taxon>
        <taxon>Betaproteobacteria</taxon>
        <taxon>Neisseriales</taxon>
        <taxon>Neisseriaceae</taxon>
        <taxon>Neisseria</taxon>
    </lineage>
</organism>
<dbReference type="EMBL" id="JAPQFL010000002">
    <property type="protein sequence ID" value="MDD9327624.1"/>
    <property type="molecule type" value="Genomic_DNA"/>
</dbReference>
<reference evidence="1" key="1">
    <citation type="submission" date="2022-10" db="EMBL/GenBank/DDBJ databases">
        <authorList>
            <person name="Boutroux M."/>
        </authorList>
    </citation>
    <scope>NUCLEOTIDE SEQUENCE</scope>
    <source>
        <strain evidence="1">51.81</strain>
    </source>
</reference>
<reference evidence="2" key="2">
    <citation type="submission" date="2024-02" db="EMBL/GenBank/DDBJ databases">
        <title>Neisseria leonii sp. nov.</title>
        <authorList>
            <person name="Boutroux M."/>
            <person name="Favre-Rochex S."/>
            <person name="Gorgette O."/>
            <person name="Touak G."/>
            <person name="Muhle E."/>
            <person name="Chesneau O."/>
            <person name="Clermont D."/>
            <person name="Rahi P."/>
        </authorList>
    </citation>
    <scope>NUCLEOTIDE SEQUENCE</scope>
    <source>
        <strain evidence="2">51.81</strain>
    </source>
</reference>
<name>A0A9X4IAQ7_9NEIS</name>
<sequence>MGKYFILFSALLLNACAVSQGSRIFDGEVYTLYRSKTALNLSEGAFFYGRKWGPALLIDYRPQEKMRSKDAFLQEEKTKLDKAGCEFQSALHQGQEYYFCEAKNAGIKEYRYILMILNQMKNGRAYTKIYYLSDKPDLVKRQQLIEQMAAFYP</sequence>
<evidence type="ECO:0000313" key="1">
    <source>
        <dbReference type="EMBL" id="MDD9327624.1"/>
    </source>
</evidence>
<dbReference type="AlphaFoldDB" id="A0A9X4IAQ7"/>
<evidence type="ECO:0000313" key="3">
    <source>
        <dbReference type="Proteomes" id="UP001149607"/>
    </source>
</evidence>
<dbReference type="EMBL" id="CP146598">
    <property type="protein sequence ID" value="WWY02780.1"/>
    <property type="molecule type" value="Genomic_DNA"/>
</dbReference>
<dbReference type="RefSeq" id="WP_274584858.1">
    <property type="nucleotide sequence ID" value="NZ_CP145811.1"/>
</dbReference>
<keyword evidence="3" id="KW-1185">Reference proteome</keyword>